<sequence length="137" mass="15074">MARSLLIEGLIVMLLPALCIAMDSLKANLRLHSNEQVQSGNGYYSLVMQGDCNLVLYRVSDSLPLWNSQTAGKGTYCFTFMQGDGNLVVYSGANLPVWSSGTARLQDDYRLVMQNDGNLVVYTSSNVAIFDTKTVQH</sequence>
<evidence type="ECO:0000313" key="2">
    <source>
        <dbReference type="Proteomes" id="UP001162992"/>
    </source>
</evidence>
<protein>
    <submittedName>
        <fullName evidence="1">Uncharacterized protein</fullName>
    </submittedName>
</protein>
<organism evidence="1 2">
    <name type="scientific">Diphasiastrum complanatum</name>
    <name type="common">Issler's clubmoss</name>
    <name type="synonym">Lycopodium complanatum</name>
    <dbReference type="NCBI Taxonomy" id="34168"/>
    <lineage>
        <taxon>Eukaryota</taxon>
        <taxon>Viridiplantae</taxon>
        <taxon>Streptophyta</taxon>
        <taxon>Embryophyta</taxon>
        <taxon>Tracheophyta</taxon>
        <taxon>Lycopodiopsida</taxon>
        <taxon>Lycopodiales</taxon>
        <taxon>Lycopodiaceae</taxon>
        <taxon>Lycopodioideae</taxon>
        <taxon>Diphasiastrum</taxon>
    </lineage>
</organism>
<comment type="caution">
    <text evidence="1">The sequence shown here is derived from an EMBL/GenBank/DDBJ whole genome shotgun (WGS) entry which is preliminary data.</text>
</comment>
<gene>
    <name evidence="1" type="ORF">O6H91_06G002200</name>
</gene>
<reference evidence="2" key="1">
    <citation type="journal article" date="2024" name="Proc. Natl. Acad. Sci. U.S.A.">
        <title>Extraordinary preservation of gene collinearity over three hundred million years revealed in homosporous lycophytes.</title>
        <authorList>
            <person name="Li C."/>
            <person name="Wickell D."/>
            <person name="Kuo L.Y."/>
            <person name="Chen X."/>
            <person name="Nie B."/>
            <person name="Liao X."/>
            <person name="Peng D."/>
            <person name="Ji J."/>
            <person name="Jenkins J."/>
            <person name="Williams M."/>
            <person name="Shu S."/>
            <person name="Plott C."/>
            <person name="Barry K."/>
            <person name="Rajasekar S."/>
            <person name="Grimwood J."/>
            <person name="Han X."/>
            <person name="Sun S."/>
            <person name="Hou Z."/>
            <person name="He W."/>
            <person name="Dai G."/>
            <person name="Sun C."/>
            <person name="Schmutz J."/>
            <person name="Leebens-Mack J.H."/>
            <person name="Li F.W."/>
            <person name="Wang L."/>
        </authorList>
    </citation>
    <scope>NUCLEOTIDE SEQUENCE [LARGE SCALE GENOMIC DNA]</scope>
    <source>
        <strain evidence="2">cv. PW_Plant_1</strain>
    </source>
</reference>
<name>A0ACC2DAP0_DIPCM</name>
<proteinExistence type="predicted"/>
<dbReference type="EMBL" id="CM055097">
    <property type="protein sequence ID" value="KAJ7551165.1"/>
    <property type="molecule type" value="Genomic_DNA"/>
</dbReference>
<dbReference type="Proteomes" id="UP001162992">
    <property type="component" value="Chromosome 6"/>
</dbReference>
<accession>A0ACC2DAP0</accession>
<evidence type="ECO:0000313" key="1">
    <source>
        <dbReference type="EMBL" id="KAJ7551165.1"/>
    </source>
</evidence>
<keyword evidence="2" id="KW-1185">Reference proteome</keyword>